<dbReference type="EMBL" id="AP009552">
    <property type="protein sequence ID" value="BAG03987.1"/>
    <property type="molecule type" value="Genomic_DNA"/>
</dbReference>
<dbReference type="Proteomes" id="UP000001510">
    <property type="component" value="Chromosome"/>
</dbReference>
<evidence type="ECO:0000313" key="2">
    <source>
        <dbReference type="EMBL" id="BAG03987.1"/>
    </source>
</evidence>
<gene>
    <name evidence="2" type="ordered locus">MAE_41650</name>
</gene>
<protein>
    <submittedName>
        <fullName evidence="2">Uncharacterized protein</fullName>
    </submittedName>
</protein>
<dbReference type="HOGENOM" id="CLU_2974402_0_0_3"/>
<evidence type="ECO:0000256" key="1">
    <source>
        <dbReference type="SAM" id="MobiDB-lite"/>
    </source>
</evidence>
<name>B0JS29_MICAN</name>
<dbReference type="PaxDb" id="449447-MAE_41650"/>
<sequence>MRRGKRQEARGNSKGIGGDSANLKNKCFKCVLAYHVKSLKTRDMKFAIPLNLTPYYGN</sequence>
<dbReference type="EnsemblBacteria" id="BAG03987">
    <property type="protein sequence ID" value="BAG03987"/>
    <property type="gene ID" value="MAE_41650"/>
</dbReference>
<organism evidence="2 3">
    <name type="scientific">Microcystis aeruginosa (strain NIES-843 / IAM M-2473)</name>
    <dbReference type="NCBI Taxonomy" id="449447"/>
    <lineage>
        <taxon>Bacteria</taxon>
        <taxon>Bacillati</taxon>
        <taxon>Cyanobacteriota</taxon>
        <taxon>Cyanophyceae</taxon>
        <taxon>Oscillatoriophycideae</taxon>
        <taxon>Chroococcales</taxon>
        <taxon>Microcystaceae</taxon>
        <taxon>Microcystis</taxon>
    </lineage>
</organism>
<evidence type="ECO:0000313" key="3">
    <source>
        <dbReference type="Proteomes" id="UP000001510"/>
    </source>
</evidence>
<keyword evidence="3" id="KW-1185">Reference proteome</keyword>
<accession>B0JS29</accession>
<feature type="compositionally biased region" description="Basic and acidic residues" evidence="1">
    <location>
        <begin position="1"/>
        <end position="11"/>
    </location>
</feature>
<reference evidence="2 3" key="1">
    <citation type="journal article" date="2007" name="DNA Res.">
        <title>Complete genomic structure of the bloom-forming toxic cyanobacterium Microcystis aeruginosa NIES-843.</title>
        <authorList>
            <person name="Kaneko T."/>
            <person name="Nakajima N."/>
            <person name="Okamoto S."/>
            <person name="Suzuki I."/>
            <person name="Tanabe Y."/>
            <person name="Tamaoki M."/>
            <person name="Nakamura Y."/>
            <person name="Kasai F."/>
            <person name="Watanabe A."/>
            <person name="Kawashima K."/>
            <person name="Kishida Y."/>
            <person name="Ono A."/>
            <person name="Shimizu Y."/>
            <person name="Takahashi C."/>
            <person name="Minami C."/>
            <person name="Fujishiro T."/>
            <person name="Kohara M."/>
            <person name="Katoh M."/>
            <person name="Nakazaki N."/>
            <person name="Nakayama S."/>
            <person name="Yamada M."/>
            <person name="Tabata S."/>
            <person name="Watanabe M.M."/>
        </authorList>
    </citation>
    <scope>NUCLEOTIDE SEQUENCE [LARGE SCALE GENOMIC DNA]</scope>
    <source>
        <strain evidence="3">NIES-843 / IAM M-247</strain>
    </source>
</reference>
<dbReference type="AlphaFoldDB" id="B0JS29"/>
<proteinExistence type="predicted"/>
<dbReference type="KEGG" id="mar:MAE_41650"/>
<feature type="region of interest" description="Disordered" evidence="1">
    <location>
        <begin position="1"/>
        <end position="22"/>
    </location>
</feature>